<sequence>MSLPKITPEFEIPSLCGAKAPFNDIQKQLSLSLDNLNLNIELPAIDIVNQLELDVTAALGKLDGLKMPELPSLPDISLGAEISGLLGIATDSLAGLAQFAAKKLELGNTFGDALSGI</sequence>
<evidence type="ECO:0000313" key="1">
    <source>
        <dbReference type="EMBL" id="SVC11436.1"/>
    </source>
</evidence>
<reference evidence="1" key="1">
    <citation type="submission" date="2018-05" db="EMBL/GenBank/DDBJ databases">
        <authorList>
            <person name="Lanie J.A."/>
            <person name="Ng W.-L."/>
            <person name="Kazmierczak K.M."/>
            <person name="Andrzejewski T.M."/>
            <person name="Davidsen T.M."/>
            <person name="Wayne K.J."/>
            <person name="Tettelin H."/>
            <person name="Glass J.I."/>
            <person name="Rusch D."/>
            <person name="Podicherti R."/>
            <person name="Tsui H.-C.T."/>
            <person name="Winkler M.E."/>
        </authorList>
    </citation>
    <scope>NUCLEOTIDE SEQUENCE</scope>
</reference>
<proteinExistence type="predicted"/>
<organism evidence="1">
    <name type="scientific">marine metagenome</name>
    <dbReference type="NCBI Taxonomy" id="408172"/>
    <lineage>
        <taxon>unclassified sequences</taxon>
        <taxon>metagenomes</taxon>
        <taxon>ecological metagenomes</taxon>
    </lineage>
</organism>
<accession>A0A382JHX3</accession>
<feature type="non-terminal residue" evidence="1">
    <location>
        <position position="117"/>
    </location>
</feature>
<dbReference type="EMBL" id="UINC01074340">
    <property type="protein sequence ID" value="SVC11436.1"/>
    <property type="molecule type" value="Genomic_DNA"/>
</dbReference>
<protein>
    <submittedName>
        <fullName evidence="1">Uncharacterized protein</fullName>
    </submittedName>
</protein>
<name>A0A382JHX3_9ZZZZ</name>
<dbReference type="AlphaFoldDB" id="A0A382JHX3"/>
<gene>
    <name evidence="1" type="ORF">METZ01_LOCUS264290</name>
</gene>